<dbReference type="SUPFAM" id="SSF117070">
    <property type="entry name" value="LEA14-like"/>
    <property type="match status" value="1"/>
</dbReference>
<dbReference type="PROSITE" id="PS51257">
    <property type="entry name" value="PROKAR_LIPOPROTEIN"/>
    <property type="match status" value="1"/>
</dbReference>
<dbReference type="RefSeq" id="WP_153500006.1">
    <property type="nucleotide sequence ID" value="NZ_WIRE01000001.1"/>
</dbReference>
<dbReference type="EMBL" id="WIRE01000001">
    <property type="protein sequence ID" value="MQX52961.1"/>
    <property type="molecule type" value="Genomic_DNA"/>
</dbReference>
<dbReference type="InterPro" id="IPR004864">
    <property type="entry name" value="LEA_2"/>
</dbReference>
<evidence type="ECO:0000313" key="2">
    <source>
        <dbReference type="EMBL" id="MQX52961.1"/>
    </source>
</evidence>
<reference evidence="2 3" key="1">
    <citation type="submission" date="2019-10" db="EMBL/GenBank/DDBJ databases">
        <title>Alcanivorax sp.PA15-N-34 draft genome sequence.</title>
        <authorList>
            <person name="Liao X."/>
            <person name="Shao Z."/>
        </authorList>
    </citation>
    <scope>NUCLEOTIDE SEQUENCE [LARGE SCALE GENOMIC DNA]</scope>
    <source>
        <strain evidence="2 3">PA15-N-34</strain>
    </source>
</reference>
<dbReference type="InterPro" id="IPR013990">
    <property type="entry name" value="WHy-dom"/>
</dbReference>
<dbReference type="Proteomes" id="UP000469421">
    <property type="component" value="Unassembled WGS sequence"/>
</dbReference>
<organism evidence="2 3">
    <name type="scientific">Alcanivorax sediminis</name>
    <dbReference type="NCBI Taxonomy" id="2663008"/>
    <lineage>
        <taxon>Bacteria</taxon>
        <taxon>Pseudomonadati</taxon>
        <taxon>Pseudomonadota</taxon>
        <taxon>Gammaproteobacteria</taxon>
        <taxon>Oceanospirillales</taxon>
        <taxon>Alcanivoracaceae</taxon>
        <taxon>Alcanivorax</taxon>
    </lineage>
</organism>
<name>A0A6N7LXI5_9GAMM</name>
<comment type="caution">
    <text evidence="2">The sequence shown here is derived from an EMBL/GenBank/DDBJ whole genome shotgun (WGS) entry which is preliminary data.</text>
</comment>
<feature type="domain" description="Water stress and hypersensitive response" evidence="1">
    <location>
        <begin position="30"/>
        <end position="150"/>
    </location>
</feature>
<dbReference type="GO" id="GO:0009269">
    <property type="term" value="P:response to desiccation"/>
    <property type="evidence" value="ECO:0007669"/>
    <property type="project" value="InterPro"/>
</dbReference>
<dbReference type="AlphaFoldDB" id="A0A6N7LXI5"/>
<dbReference type="SMART" id="SM00769">
    <property type="entry name" value="WHy"/>
    <property type="match status" value="1"/>
</dbReference>
<gene>
    <name evidence="2" type="ORF">GFN93_06840</name>
</gene>
<evidence type="ECO:0000313" key="3">
    <source>
        <dbReference type="Proteomes" id="UP000469421"/>
    </source>
</evidence>
<dbReference type="Gene3D" id="2.60.40.1820">
    <property type="match status" value="1"/>
</dbReference>
<evidence type="ECO:0000259" key="1">
    <source>
        <dbReference type="SMART" id="SM00769"/>
    </source>
</evidence>
<dbReference type="Pfam" id="PF03168">
    <property type="entry name" value="LEA_2"/>
    <property type="match status" value="1"/>
</dbReference>
<protein>
    <recommendedName>
        <fullName evidence="1">Water stress and hypersensitive response domain-containing protein</fullName>
    </recommendedName>
</protein>
<accession>A0A6N7LXI5</accession>
<keyword evidence="3" id="KW-1185">Reference proteome</keyword>
<proteinExistence type="predicted"/>
<sequence>MKTLISACLFVTALFLSGCQTLGSLESPEVSLAGINLNKVSLFEQEWGLTLRARNPNDRDLTLKSMDYEIYVNGEKFGRGLTAETVTLPAMGDATVRTTITTSLLESLQKLQEIQQNPGEPFTYRLVGKAKVAGVPIPLSFDREGQMKLPAMP</sequence>